<evidence type="ECO:0000256" key="6">
    <source>
        <dbReference type="ARBA" id="ARBA00038001"/>
    </source>
</evidence>
<dbReference type="Pfam" id="PF00355">
    <property type="entry name" value="Rieske"/>
    <property type="match status" value="1"/>
</dbReference>
<dbReference type="InterPro" id="IPR036922">
    <property type="entry name" value="Rieske_2Fe-2S_sf"/>
</dbReference>
<keyword evidence="3" id="KW-0408">Iron</keyword>
<comment type="similarity">
    <text evidence="6">Belongs to the bacterial ring-hydroxylating dioxygenase ferredoxin component family.</text>
</comment>
<dbReference type="SUPFAM" id="SSF50022">
    <property type="entry name" value="ISP domain"/>
    <property type="match status" value="1"/>
</dbReference>
<evidence type="ECO:0000256" key="3">
    <source>
        <dbReference type="ARBA" id="ARBA00023004"/>
    </source>
</evidence>
<evidence type="ECO:0000256" key="4">
    <source>
        <dbReference type="ARBA" id="ARBA00023014"/>
    </source>
</evidence>
<organism evidence="8">
    <name type="scientific">Caldilineaceae bacterium SB0662_bin_9</name>
    <dbReference type="NCBI Taxonomy" id="2605258"/>
    <lineage>
        <taxon>Bacteria</taxon>
        <taxon>Bacillati</taxon>
        <taxon>Chloroflexota</taxon>
        <taxon>Caldilineae</taxon>
        <taxon>Caldilineales</taxon>
        <taxon>Caldilineaceae</taxon>
    </lineage>
</organism>
<gene>
    <name evidence="8" type="ORF">F4Y08_10915</name>
</gene>
<dbReference type="GO" id="GO:0046872">
    <property type="term" value="F:metal ion binding"/>
    <property type="evidence" value="ECO:0007669"/>
    <property type="project" value="UniProtKB-KW"/>
</dbReference>
<dbReference type="CDD" id="cd03467">
    <property type="entry name" value="Rieske"/>
    <property type="match status" value="1"/>
</dbReference>
<comment type="cofactor">
    <cofactor evidence="5">
        <name>[2Fe-2S] cluster</name>
        <dbReference type="ChEBI" id="CHEBI:190135"/>
    </cofactor>
</comment>
<comment type="caution">
    <text evidence="8">The sequence shown here is derived from an EMBL/GenBank/DDBJ whole genome shotgun (WGS) entry which is preliminary data.</text>
</comment>
<evidence type="ECO:0000256" key="1">
    <source>
        <dbReference type="ARBA" id="ARBA00022714"/>
    </source>
</evidence>
<evidence type="ECO:0000256" key="5">
    <source>
        <dbReference type="ARBA" id="ARBA00034078"/>
    </source>
</evidence>
<evidence type="ECO:0000256" key="2">
    <source>
        <dbReference type="ARBA" id="ARBA00022723"/>
    </source>
</evidence>
<feature type="domain" description="Rieske" evidence="7">
    <location>
        <begin position="20"/>
        <end position="129"/>
    </location>
</feature>
<sequence>MRTRTPVSNPPQTINPDHWHHVAYDAQIVEGACLLVEVEGRSIGMFRYKGEMRAILNICPHAGEPLCMGAVRGTTLPSASGRFMWGRENEVLRCPWHGWEFSLDDGQCLFNSSRLGLVPTEVRDNEEVYVYMRPRRHRPLDSI</sequence>
<dbReference type="PANTHER" id="PTHR21496:SF0">
    <property type="entry name" value="RIESKE DOMAIN-CONTAINING PROTEIN"/>
    <property type="match status" value="1"/>
</dbReference>
<dbReference type="GO" id="GO:0004497">
    <property type="term" value="F:monooxygenase activity"/>
    <property type="evidence" value="ECO:0007669"/>
    <property type="project" value="UniProtKB-ARBA"/>
</dbReference>
<dbReference type="AlphaFoldDB" id="A0A6B1DSZ9"/>
<proteinExistence type="inferred from homology"/>
<accession>A0A6B1DSZ9</accession>
<dbReference type="InterPro" id="IPR017941">
    <property type="entry name" value="Rieske_2Fe-2S"/>
</dbReference>
<keyword evidence="4" id="KW-0411">Iron-sulfur</keyword>
<dbReference type="GO" id="GO:0016705">
    <property type="term" value="F:oxidoreductase activity, acting on paired donors, with incorporation or reduction of molecular oxygen"/>
    <property type="evidence" value="ECO:0007669"/>
    <property type="project" value="UniProtKB-ARBA"/>
</dbReference>
<dbReference type="Gene3D" id="2.102.10.10">
    <property type="entry name" value="Rieske [2Fe-2S] iron-sulphur domain"/>
    <property type="match status" value="1"/>
</dbReference>
<name>A0A6B1DSZ9_9CHLR</name>
<keyword evidence="2" id="KW-0479">Metal-binding</keyword>
<evidence type="ECO:0000313" key="8">
    <source>
        <dbReference type="EMBL" id="MYD90829.1"/>
    </source>
</evidence>
<evidence type="ECO:0000259" key="7">
    <source>
        <dbReference type="PROSITE" id="PS51296"/>
    </source>
</evidence>
<protein>
    <submittedName>
        <fullName evidence="8">Rieske 2Fe-2S domain-containing protein</fullName>
    </submittedName>
</protein>
<dbReference type="EMBL" id="VXPY01000078">
    <property type="protein sequence ID" value="MYD90829.1"/>
    <property type="molecule type" value="Genomic_DNA"/>
</dbReference>
<dbReference type="GO" id="GO:0051537">
    <property type="term" value="F:2 iron, 2 sulfur cluster binding"/>
    <property type="evidence" value="ECO:0007669"/>
    <property type="project" value="UniProtKB-KW"/>
</dbReference>
<reference evidence="8" key="1">
    <citation type="submission" date="2019-09" db="EMBL/GenBank/DDBJ databases">
        <title>Characterisation of the sponge microbiome using genome-centric metagenomics.</title>
        <authorList>
            <person name="Engelberts J.P."/>
            <person name="Robbins S.J."/>
            <person name="De Goeij J.M."/>
            <person name="Aranda M."/>
            <person name="Bell S.C."/>
            <person name="Webster N.S."/>
        </authorList>
    </citation>
    <scope>NUCLEOTIDE SEQUENCE</scope>
    <source>
        <strain evidence="8">SB0662_bin_9</strain>
    </source>
</reference>
<dbReference type="PROSITE" id="PS51296">
    <property type="entry name" value="RIESKE"/>
    <property type="match status" value="1"/>
</dbReference>
<dbReference type="PANTHER" id="PTHR21496">
    <property type="entry name" value="FERREDOXIN-RELATED"/>
    <property type="match status" value="1"/>
</dbReference>
<keyword evidence="1" id="KW-0001">2Fe-2S</keyword>